<protein>
    <submittedName>
        <fullName evidence="1">Uncharacterized protein</fullName>
    </submittedName>
</protein>
<reference evidence="1 2" key="1">
    <citation type="submission" date="2018-06" db="EMBL/GenBank/DDBJ databases">
        <title>Genomic Encyclopedia of Type Strains, Phase III (KMG-III): the genomes of soil and plant-associated and newly described type strains.</title>
        <authorList>
            <person name="Whitman W."/>
        </authorList>
    </citation>
    <scope>NUCLEOTIDE SEQUENCE [LARGE SCALE GENOMIC DNA]</scope>
    <source>
        <strain evidence="1 2">CGMCC 1.8979</strain>
    </source>
</reference>
<evidence type="ECO:0000313" key="1">
    <source>
        <dbReference type="EMBL" id="RAK18674.1"/>
    </source>
</evidence>
<gene>
    <name evidence="1" type="ORF">B0I26_10995</name>
</gene>
<organism evidence="1 2">
    <name type="scientific">Paranoxybacillus vitaminiphilus</name>
    <dbReference type="NCBI Taxonomy" id="581036"/>
    <lineage>
        <taxon>Bacteria</taxon>
        <taxon>Bacillati</taxon>
        <taxon>Bacillota</taxon>
        <taxon>Bacilli</taxon>
        <taxon>Bacillales</taxon>
        <taxon>Anoxybacillaceae</taxon>
        <taxon>Paranoxybacillus</taxon>
    </lineage>
</organism>
<proteinExistence type="predicted"/>
<keyword evidence="2" id="KW-1185">Reference proteome</keyword>
<dbReference type="Proteomes" id="UP000248555">
    <property type="component" value="Unassembled WGS sequence"/>
</dbReference>
<name>A0A327YCU5_9BACL</name>
<sequence length="49" mass="5637">MYFYSAYPTAPYQQLGCNTYPAFPLPPYRQYPPVDPTLFNQSAIAMQLT</sequence>
<comment type="caution">
    <text evidence="1">The sequence shown here is derived from an EMBL/GenBank/DDBJ whole genome shotgun (WGS) entry which is preliminary data.</text>
</comment>
<dbReference type="AlphaFoldDB" id="A0A327YCU5"/>
<dbReference type="EMBL" id="QLMH01000009">
    <property type="protein sequence ID" value="RAK18674.1"/>
    <property type="molecule type" value="Genomic_DNA"/>
</dbReference>
<accession>A0A327YCU5</accession>
<evidence type="ECO:0000313" key="2">
    <source>
        <dbReference type="Proteomes" id="UP000248555"/>
    </source>
</evidence>